<evidence type="ECO:0000313" key="2">
    <source>
        <dbReference type="Proteomes" id="UP000308092"/>
    </source>
</evidence>
<organism evidence="1 2">
    <name type="scientific">Aspergillus tanneri</name>
    <dbReference type="NCBI Taxonomy" id="1220188"/>
    <lineage>
        <taxon>Eukaryota</taxon>
        <taxon>Fungi</taxon>
        <taxon>Dikarya</taxon>
        <taxon>Ascomycota</taxon>
        <taxon>Pezizomycotina</taxon>
        <taxon>Eurotiomycetes</taxon>
        <taxon>Eurotiomycetidae</taxon>
        <taxon>Eurotiales</taxon>
        <taxon>Aspergillaceae</taxon>
        <taxon>Aspergillus</taxon>
        <taxon>Aspergillus subgen. Circumdati</taxon>
    </lineage>
</organism>
<name>A0A4S3JD02_9EURO</name>
<dbReference type="AlphaFoldDB" id="A0A4S3JD02"/>
<proteinExistence type="predicted"/>
<dbReference type="Proteomes" id="UP000308092">
    <property type="component" value="Unassembled WGS sequence"/>
</dbReference>
<evidence type="ECO:0000313" key="1">
    <source>
        <dbReference type="EMBL" id="THC90971.1"/>
    </source>
</evidence>
<gene>
    <name evidence="1" type="ORF">EYZ11_009579</name>
</gene>
<comment type="caution">
    <text evidence="1">The sequence shown here is derived from an EMBL/GenBank/DDBJ whole genome shotgun (WGS) entry which is preliminary data.</text>
</comment>
<protein>
    <submittedName>
        <fullName evidence="1">Uncharacterized protein</fullName>
    </submittedName>
</protein>
<dbReference type="EMBL" id="SOSA01000461">
    <property type="protein sequence ID" value="THC90971.1"/>
    <property type="molecule type" value="Genomic_DNA"/>
</dbReference>
<reference evidence="1 2" key="1">
    <citation type="submission" date="2019-03" db="EMBL/GenBank/DDBJ databases">
        <title>The genome sequence of a newly discovered highly antifungal drug resistant Aspergillus species, Aspergillus tanneri NIH 1004.</title>
        <authorList>
            <person name="Mounaud S."/>
            <person name="Singh I."/>
            <person name="Joardar V."/>
            <person name="Pakala S."/>
            <person name="Pakala S."/>
            <person name="Venepally P."/>
            <person name="Hoover J."/>
            <person name="Nierman W."/>
            <person name="Chung J."/>
            <person name="Losada L."/>
        </authorList>
    </citation>
    <scope>NUCLEOTIDE SEQUENCE [LARGE SCALE GENOMIC DNA]</scope>
    <source>
        <strain evidence="1 2">NIH1004</strain>
    </source>
</reference>
<keyword evidence="2" id="KW-1185">Reference proteome</keyword>
<dbReference type="VEuPathDB" id="FungiDB:EYZ11_009579"/>
<sequence length="20" mass="2239">MAAKAAHNQLLLIFIDPDWA</sequence>
<accession>A0A4S3JD02</accession>